<accession>A0A0D7BI35</accession>
<keyword evidence="3" id="KW-1015">Disulfide bond</keyword>
<reference evidence="5 6" key="1">
    <citation type="journal article" date="2015" name="Fungal Genet. Biol.">
        <title>Evolution of novel wood decay mechanisms in Agaricales revealed by the genome sequences of Fistulina hepatica and Cylindrobasidium torrendii.</title>
        <authorList>
            <person name="Floudas D."/>
            <person name="Held B.W."/>
            <person name="Riley R."/>
            <person name="Nagy L.G."/>
            <person name="Koehler G."/>
            <person name="Ransdell A.S."/>
            <person name="Younus H."/>
            <person name="Chow J."/>
            <person name="Chiniquy J."/>
            <person name="Lipzen A."/>
            <person name="Tritt A."/>
            <person name="Sun H."/>
            <person name="Haridas S."/>
            <person name="LaButti K."/>
            <person name="Ohm R.A."/>
            <person name="Kues U."/>
            <person name="Blanchette R.A."/>
            <person name="Grigoriev I.V."/>
            <person name="Minto R.E."/>
            <person name="Hibbett D.S."/>
        </authorList>
    </citation>
    <scope>NUCLEOTIDE SEQUENCE [LARGE SCALE GENOMIC DNA]</scope>
    <source>
        <strain evidence="5 6">FP15055 ss-10</strain>
    </source>
</reference>
<evidence type="ECO:0000256" key="1">
    <source>
        <dbReference type="ARBA" id="ARBA00022801"/>
    </source>
</evidence>
<evidence type="ECO:0000256" key="4">
    <source>
        <dbReference type="SAM" id="SignalP"/>
    </source>
</evidence>
<feature type="disulfide bond" evidence="3">
    <location>
        <begin position="249"/>
        <end position="262"/>
    </location>
</feature>
<keyword evidence="6" id="KW-1185">Reference proteome</keyword>
<gene>
    <name evidence="5" type="ORF">CYLTODRAFT_372893</name>
</gene>
<dbReference type="FunFam" id="3.40.50.1240:FF:000065">
    <property type="entry name" value="Similar to histidine acid phosphatase"/>
    <property type="match status" value="1"/>
</dbReference>
<keyword evidence="4" id="KW-0732">Signal</keyword>
<dbReference type="EMBL" id="KN880486">
    <property type="protein sequence ID" value="KIY69311.1"/>
    <property type="molecule type" value="Genomic_DNA"/>
</dbReference>
<feature type="signal peptide" evidence="4">
    <location>
        <begin position="1"/>
        <end position="20"/>
    </location>
</feature>
<dbReference type="PANTHER" id="PTHR20963:SF14">
    <property type="entry name" value="ACID PHOSPHATASE, PUTATIVE-RELATED"/>
    <property type="match status" value="1"/>
</dbReference>
<dbReference type="Gene3D" id="3.40.50.1240">
    <property type="entry name" value="Phosphoglycerate mutase-like"/>
    <property type="match status" value="1"/>
</dbReference>
<dbReference type="GO" id="GO:0009277">
    <property type="term" value="C:fungal-type cell wall"/>
    <property type="evidence" value="ECO:0007669"/>
    <property type="project" value="TreeGrafter"/>
</dbReference>
<dbReference type="InterPro" id="IPR016274">
    <property type="entry name" value="Histidine_acid_Pase_euk"/>
</dbReference>
<dbReference type="PANTHER" id="PTHR20963">
    <property type="entry name" value="MULTIPLE INOSITOL POLYPHOSPHATE PHOSPHATASE-RELATED"/>
    <property type="match status" value="1"/>
</dbReference>
<evidence type="ECO:0000256" key="2">
    <source>
        <dbReference type="ARBA" id="ARBA00023180"/>
    </source>
</evidence>
<sequence>MAPRMTTLAGAALLAGLVSAESKAFFSLDQYTFEPLQHSSGIAPYFDPMDPALDPAAPQGCNVTRAAYLVRHAAIYANDFDYESYIEPFTDKLANNSDIDWSKSQDLAFLADWKTPIEDSDLEELTKIGREEAEALGADILQRYPSFAPPKKVWSSTADRTVESAQSLMKGLNTTNSTTTLTTIIEGKESGADSLTPYKACPAYSSSKGSEQSSEFRKKYTAPIVARFRAEVPSFNWTDSDVYGMQQLCGYEAVIRGSSPFCSANLFTPNEWLAFEYANDLMYFHNTGYGSESVSGAIGFPWANASAALLLADTDAENVQDLYVSFTHRELPPTVLVALGLFNNTAFSGSNDQNATMPTDTVNHRRAWKSSHMLTFLTNIAIEKMDCDSYGFDKGEYFRVLVNSSPQPLQGCAGGPGESCSRDGFTEFIQARAEMFGDFSSACEVDYDNSTNVLDFYSL</sequence>
<evidence type="ECO:0000313" key="5">
    <source>
        <dbReference type="EMBL" id="KIY69311.1"/>
    </source>
</evidence>
<feature type="chain" id="PRO_5002317318" evidence="4">
    <location>
        <begin position="21"/>
        <end position="459"/>
    </location>
</feature>
<dbReference type="InterPro" id="IPR000560">
    <property type="entry name" value="His_Pase_clade-2"/>
</dbReference>
<feature type="disulfide bond" evidence="3">
    <location>
        <begin position="412"/>
        <end position="420"/>
    </location>
</feature>
<dbReference type="Pfam" id="PF00328">
    <property type="entry name" value="His_Phos_2"/>
    <property type="match status" value="1"/>
</dbReference>
<feature type="disulfide bond" evidence="3">
    <location>
        <begin position="61"/>
        <end position="387"/>
    </location>
</feature>
<dbReference type="STRING" id="1314674.A0A0D7BI35"/>
<proteinExistence type="predicted"/>
<organism evidence="5 6">
    <name type="scientific">Cylindrobasidium torrendii FP15055 ss-10</name>
    <dbReference type="NCBI Taxonomy" id="1314674"/>
    <lineage>
        <taxon>Eukaryota</taxon>
        <taxon>Fungi</taxon>
        <taxon>Dikarya</taxon>
        <taxon>Basidiomycota</taxon>
        <taxon>Agaricomycotina</taxon>
        <taxon>Agaricomycetes</taxon>
        <taxon>Agaricomycetidae</taxon>
        <taxon>Agaricales</taxon>
        <taxon>Marasmiineae</taxon>
        <taxon>Physalacriaceae</taxon>
        <taxon>Cylindrobasidium</taxon>
    </lineage>
</organism>
<dbReference type="InterPro" id="IPR029033">
    <property type="entry name" value="His_PPase_superfam"/>
</dbReference>
<dbReference type="PIRSF" id="PIRSF000894">
    <property type="entry name" value="Acid_phosphatase"/>
    <property type="match status" value="1"/>
</dbReference>
<dbReference type="OrthoDB" id="6509975at2759"/>
<dbReference type="AlphaFoldDB" id="A0A0D7BI35"/>
<keyword evidence="1" id="KW-0378">Hydrolase</keyword>
<evidence type="ECO:0000313" key="6">
    <source>
        <dbReference type="Proteomes" id="UP000054007"/>
    </source>
</evidence>
<keyword evidence="2" id="KW-0325">Glycoprotein</keyword>
<name>A0A0D7BI35_9AGAR</name>
<evidence type="ECO:0000256" key="3">
    <source>
        <dbReference type="PIRSR" id="PIRSR000894-2"/>
    </source>
</evidence>
<dbReference type="GO" id="GO:0003993">
    <property type="term" value="F:acid phosphatase activity"/>
    <property type="evidence" value="ECO:0007669"/>
    <property type="project" value="TreeGrafter"/>
</dbReference>
<dbReference type="CDD" id="cd07061">
    <property type="entry name" value="HP_HAP_like"/>
    <property type="match status" value="1"/>
</dbReference>
<protein>
    <submittedName>
        <fullName evidence="5">Phosphoglycerate mutase-like protein</fullName>
    </submittedName>
</protein>
<dbReference type="SUPFAM" id="SSF53254">
    <property type="entry name" value="Phosphoglycerate mutase-like"/>
    <property type="match status" value="1"/>
</dbReference>
<dbReference type="Proteomes" id="UP000054007">
    <property type="component" value="Unassembled WGS sequence"/>
</dbReference>